<organism evidence="5 6">
    <name type="scientific">Saccharothrix coeruleofusca</name>
    <dbReference type="NCBI Taxonomy" id="33919"/>
    <lineage>
        <taxon>Bacteria</taxon>
        <taxon>Bacillati</taxon>
        <taxon>Actinomycetota</taxon>
        <taxon>Actinomycetes</taxon>
        <taxon>Pseudonocardiales</taxon>
        <taxon>Pseudonocardiaceae</taxon>
        <taxon>Saccharothrix</taxon>
    </lineage>
</organism>
<reference evidence="5" key="2">
    <citation type="submission" date="2020-09" db="EMBL/GenBank/DDBJ databases">
        <authorList>
            <person name="Sun Q."/>
            <person name="Ohkuma M."/>
        </authorList>
    </citation>
    <scope>NUCLEOTIDE SEQUENCE</scope>
    <source>
        <strain evidence="5">JCM 3313</strain>
    </source>
</reference>
<evidence type="ECO:0000313" key="5">
    <source>
        <dbReference type="EMBL" id="GGP64665.1"/>
    </source>
</evidence>
<dbReference type="SUPFAM" id="SSF46785">
    <property type="entry name" value="Winged helix' DNA-binding domain"/>
    <property type="match status" value="1"/>
</dbReference>
<sequence>MVHVRHREPPPAVDQLRLTDVLAALSDPLRVGLVRQLANGEERCFSEFNVPVAKSTLSHHLCTLRGAGLTDTRGEGTRSYVRLRREDIEARFPNLLDAVLDAADRDDVGNHVSVSSGPA</sequence>
<evidence type="ECO:0000256" key="3">
    <source>
        <dbReference type="ARBA" id="ARBA00023163"/>
    </source>
</evidence>
<dbReference type="CDD" id="cd00090">
    <property type="entry name" value="HTH_ARSR"/>
    <property type="match status" value="1"/>
</dbReference>
<comment type="caution">
    <text evidence="5">The sequence shown here is derived from an EMBL/GenBank/DDBJ whole genome shotgun (WGS) entry which is preliminary data.</text>
</comment>
<dbReference type="PROSITE" id="PS50987">
    <property type="entry name" value="HTH_ARSR_2"/>
    <property type="match status" value="1"/>
</dbReference>
<evidence type="ECO:0000256" key="2">
    <source>
        <dbReference type="ARBA" id="ARBA00023125"/>
    </source>
</evidence>
<dbReference type="InterPro" id="IPR036390">
    <property type="entry name" value="WH_DNA-bd_sf"/>
</dbReference>
<keyword evidence="3" id="KW-0804">Transcription</keyword>
<dbReference type="Proteomes" id="UP000639606">
    <property type="component" value="Unassembled WGS sequence"/>
</dbReference>
<dbReference type="GO" id="GO:0003700">
    <property type="term" value="F:DNA-binding transcription factor activity"/>
    <property type="evidence" value="ECO:0007669"/>
    <property type="project" value="InterPro"/>
</dbReference>
<protein>
    <submittedName>
        <fullName evidence="5">Transcriptional regulator</fullName>
    </submittedName>
</protein>
<dbReference type="RefSeq" id="WP_189224951.1">
    <property type="nucleotide sequence ID" value="NZ_BMRG01000008.1"/>
</dbReference>
<dbReference type="AlphaFoldDB" id="A0A918EED9"/>
<dbReference type="EMBL" id="BMRG01000008">
    <property type="protein sequence ID" value="GGP64665.1"/>
    <property type="molecule type" value="Genomic_DNA"/>
</dbReference>
<dbReference type="InterPro" id="IPR051081">
    <property type="entry name" value="HTH_MetalResp_TranReg"/>
</dbReference>
<dbReference type="PRINTS" id="PR00778">
    <property type="entry name" value="HTHARSR"/>
</dbReference>
<dbReference type="SMART" id="SM00418">
    <property type="entry name" value="HTH_ARSR"/>
    <property type="match status" value="1"/>
</dbReference>
<keyword evidence="2" id="KW-0238">DNA-binding</keyword>
<feature type="domain" description="HTH arsR-type" evidence="4">
    <location>
        <begin position="10"/>
        <end position="103"/>
    </location>
</feature>
<dbReference type="Gene3D" id="1.10.10.10">
    <property type="entry name" value="Winged helix-like DNA-binding domain superfamily/Winged helix DNA-binding domain"/>
    <property type="match status" value="1"/>
</dbReference>
<dbReference type="InterPro" id="IPR011991">
    <property type="entry name" value="ArsR-like_HTH"/>
</dbReference>
<name>A0A918EED9_9PSEU</name>
<evidence type="ECO:0000256" key="1">
    <source>
        <dbReference type="ARBA" id="ARBA00023015"/>
    </source>
</evidence>
<keyword evidence="1" id="KW-0805">Transcription regulation</keyword>
<proteinExistence type="predicted"/>
<accession>A0A918EED9</accession>
<reference evidence="5" key="1">
    <citation type="journal article" date="2014" name="Int. J. Syst. Evol. Microbiol.">
        <title>Complete genome sequence of Corynebacterium casei LMG S-19264T (=DSM 44701T), isolated from a smear-ripened cheese.</title>
        <authorList>
            <consortium name="US DOE Joint Genome Institute (JGI-PGF)"/>
            <person name="Walter F."/>
            <person name="Albersmeier A."/>
            <person name="Kalinowski J."/>
            <person name="Ruckert C."/>
        </authorList>
    </citation>
    <scope>NUCLEOTIDE SEQUENCE</scope>
    <source>
        <strain evidence="5">JCM 3313</strain>
    </source>
</reference>
<dbReference type="Pfam" id="PF01022">
    <property type="entry name" value="HTH_5"/>
    <property type="match status" value="1"/>
</dbReference>
<dbReference type="PANTHER" id="PTHR33154:SF12">
    <property type="entry name" value="TRANSCRIPTIONAL REGULATORY PROTEIN"/>
    <property type="match status" value="1"/>
</dbReference>
<dbReference type="PANTHER" id="PTHR33154">
    <property type="entry name" value="TRANSCRIPTIONAL REGULATOR, ARSR FAMILY"/>
    <property type="match status" value="1"/>
</dbReference>
<dbReference type="InterPro" id="IPR001845">
    <property type="entry name" value="HTH_ArsR_DNA-bd_dom"/>
</dbReference>
<evidence type="ECO:0000259" key="4">
    <source>
        <dbReference type="PROSITE" id="PS50987"/>
    </source>
</evidence>
<keyword evidence="6" id="KW-1185">Reference proteome</keyword>
<gene>
    <name evidence="5" type="ORF">GCM10010185_41470</name>
</gene>
<dbReference type="InterPro" id="IPR036388">
    <property type="entry name" value="WH-like_DNA-bd_sf"/>
</dbReference>
<dbReference type="GO" id="GO:0003677">
    <property type="term" value="F:DNA binding"/>
    <property type="evidence" value="ECO:0007669"/>
    <property type="project" value="UniProtKB-KW"/>
</dbReference>
<evidence type="ECO:0000313" key="6">
    <source>
        <dbReference type="Proteomes" id="UP000639606"/>
    </source>
</evidence>